<dbReference type="Gene3D" id="1.25.40.20">
    <property type="entry name" value="Ankyrin repeat-containing domain"/>
    <property type="match status" value="5"/>
</dbReference>
<dbReference type="PRINTS" id="PR01415">
    <property type="entry name" value="ANKYRIN"/>
</dbReference>
<dbReference type="PANTHER" id="PTHR24198">
    <property type="entry name" value="ANKYRIN REPEAT AND PROTEIN KINASE DOMAIN-CONTAINING PROTEIN"/>
    <property type="match status" value="1"/>
</dbReference>
<gene>
    <name evidence="5" type="ORF">PoB_004540300</name>
</gene>
<feature type="repeat" description="ANK" evidence="3">
    <location>
        <begin position="82"/>
        <end position="114"/>
    </location>
</feature>
<feature type="repeat" description="ANK" evidence="3">
    <location>
        <begin position="251"/>
        <end position="283"/>
    </location>
</feature>
<feature type="compositionally biased region" description="Basic and acidic residues" evidence="4">
    <location>
        <begin position="627"/>
        <end position="641"/>
    </location>
</feature>
<organism evidence="5 6">
    <name type="scientific">Plakobranchus ocellatus</name>
    <dbReference type="NCBI Taxonomy" id="259542"/>
    <lineage>
        <taxon>Eukaryota</taxon>
        <taxon>Metazoa</taxon>
        <taxon>Spiralia</taxon>
        <taxon>Lophotrochozoa</taxon>
        <taxon>Mollusca</taxon>
        <taxon>Gastropoda</taxon>
        <taxon>Heterobranchia</taxon>
        <taxon>Euthyneura</taxon>
        <taxon>Panpulmonata</taxon>
        <taxon>Sacoglossa</taxon>
        <taxon>Placobranchoidea</taxon>
        <taxon>Plakobranchidae</taxon>
        <taxon>Plakobranchus</taxon>
    </lineage>
</organism>
<dbReference type="PROSITE" id="PS50297">
    <property type="entry name" value="ANK_REP_REGION"/>
    <property type="match status" value="7"/>
</dbReference>
<protein>
    <submittedName>
        <fullName evidence="5">Ankyrin-3</fullName>
    </submittedName>
</protein>
<feature type="region of interest" description="Disordered" evidence="4">
    <location>
        <begin position="528"/>
        <end position="690"/>
    </location>
</feature>
<name>A0AAV4BJB6_9GAST</name>
<evidence type="ECO:0000256" key="4">
    <source>
        <dbReference type="SAM" id="MobiDB-lite"/>
    </source>
</evidence>
<proteinExistence type="predicted"/>
<feature type="compositionally biased region" description="Basic and acidic residues" evidence="4">
    <location>
        <begin position="659"/>
        <end position="674"/>
    </location>
</feature>
<accession>A0AAV4BJB6</accession>
<dbReference type="InterPro" id="IPR002110">
    <property type="entry name" value="Ankyrin_rpt"/>
</dbReference>
<keyword evidence="2 3" id="KW-0040">ANK repeat</keyword>
<keyword evidence="6" id="KW-1185">Reference proteome</keyword>
<evidence type="ECO:0000256" key="1">
    <source>
        <dbReference type="ARBA" id="ARBA00022737"/>
    </source>
</evidence>
<feature type="repeat" description="ANK" evidence="3">
    <location>
        <begin position="284"/>
        <end position="316"/>
    </location>
</feature>
<comment type="caution">
    <text evidence="5">The sequence shown here is derived from an EMBL/GenBank/DDBJ whole genome shotgun (WGS) entry which is preliminary data.</text>
</comment>
<feature type="repeat" description="ANK" evidence="3">
    <location>
        <begin position="183"/>
        <end position="215"/>
    </location>
</feature>
<dbReference type="PANTHER" id="PTHR24198:SF165">
    <property type="entry name" value="ANKYRIN REPEAT-CONTAINING PROTEIN-RELATED"/>
    <property type="match status" value="1"/>
</dbReference>
<feature type="repeat" description="ANK" evidence="3">
    <location>
        <begin position="150"/>
        <end position="182"/>
    </location>
</feature>
<sequence length="690" mass="75198">MHRQWATEEEESSRLVDLILHGRDEDLVKHLTQLPVSTRKSASTHLTKDGNSALHFAALRERLGGLAVMLDARVDLGIRNGSGESPLFLCMSHNALKSARLLVDNGADVNEITGRKDNESLLHKMVKGDRVAAVETLLNANVSINCTTRNGDTPLHFAARFNRPIIARFLLQARADINLVNDKKETALHMAIANRSGDLAKILIKAGAKVNIPDRQGMTALHLAVASGALDLVRLMLNNNSTHVNSKEKLMGRTPLLLACSGTNQKLAPLLLSHGADANLTTNYRKTVLHLAASAGNTHALNAVIKHASNLNALATNNKTPLHCAVNAGQLEAVRILLRAGVNPNLKDIEGDTALHMAAAAGDARIAGQLLLQPDLHVNATNMRQRTALHAALMAGHEETGNMLVAAGCDPEMLDVFEKNAFNYLEEYQENERQPQEEEWPAEHEASRVHFSPNDDKFQGSAMSNELDEENNALLEEVAVSQPEEAESVINNEDNLDSCKADWLPFENGESLEQDNNTIALCDLEYTTGDNSPVQEERVEGGDHNSPDTHAREIVASETSRNKKNSGKSKHRHRKSSKSSGKARASSPQQSKAGEGRGGRSSHGSTSGEGGGVLGMVRANHHHHEHHEHSPQRKSSHQHDSNRRRKLGFSTTITADTMQYDRRQGRIDNFRREGSMGVQGGSTSPLGRGQ</sequence>
<feature type="repeat" description="ANK" evidence="3">
    <location>
        <begin position="317"/>
        <end position="349"/>
    </location>
</feature>
<feature type="repeat" description="ANK" evidence="3">
    <location>
        <begin position="384"/>
        <end position="416"/>
    </location>
</feature>
<feature type="compositionally biased region" description="Basic and acidic residues" evidence="4">
    <location>
        <begin position="535"/>
        <end position="555"/>
    </location>
</feature>
<feature type="repeat" description="ANK" evidence="3">
    <location>
        <begin position="350"/>
        <end position="383"/>
    </location>
</feature>
<feature type="repeat" description="ANK" evidence="3">
    <location>
        <begin position="216"/>
        <end position="241"/>
    </location>
</feature>
<keyword evidence="1" id="KW-0677">Repeat</keyword>
<reference evidence="5 6" key="1">
    <citation type="journal article" date="2021" name="Elife">
        <title>Chloroplast acquisition without the gene transfer in kleptoplastic sea slugs, Plakobranchus ocellatus.</title>
        <authorList>
            <person name="Maeda T."/>
            <person name="Takahashi S."/>
            <person name="Yoshida T."/>
            <person name="Shimamura S."/>
            <person name="Takaki Y."/>
            <person name="Nagai Y."/>
            <person name="Toyoda A."/>
            <person name="Suzuki Y."/>
            <person name="Arimoto A."/>
            <person name="Ishii H."/>
            <person name="Satoh N."/>
            <person name="Nishiyama T."/>
            <person name="Hasebe M."/>
            <person name="Maruyama T."/>
            <person name="Minagawa J."/>
            <person name="Obokata J."/>
            <person name="Shigenobu S."/>
        </authorList>
    </citation>
    <scope>NUCLEOTIDE SEQUENCE [LARGE SCALE GENOMIC DNA]</scope>
</reference>
<dbReference type="AlphaFoldDB" id="A0AAV4BJB6"/>
<evidence type="ECO:0000313" key="6">
    <source>
        <dbReference type="Proteomes" id="UP000735302"/>
    </source>
</evidence>
<dbReference type="SUPFAM" id="SSF48403">
    <property type="entry name" value="Ankyrin repeat"/>
    <property type="match status" value="1"/>
</dbReference>
<evidence type="ECO:0000256" key="2">
    <source>
        <dbReference type="ARBA" id="ARBA00023043"/>
    </source>
</evidence>
<dbReference type="Pfam" id="PF12796">
    <property type="entry name" value="Ank_2"/>
    <property type="match status" value="3"/>
</dbReference>
<feature type="compositionally biased region" description="Polar residues" evidence="4">
    <location>
        <begin position="681"/>
        <end position="690"/>
    </location>
</feature>
<dbReference type="PROSITE" id="PS50088">
    <property type="entry name" value="ANK_REPEAT"/>
    <property type="match status" value="9"/>
</dbReference>
<dbReference type="Pfam" id="PF13637">
    <property type="entry name" value="Ank_4"/>
    <property type="match status" value="1"/>
</dbReference>
<evidence type="ECO:0000313" key="5">
    <source>
        <dbReference type="EMBL" id="GFO18898.1"/>
    </source>
</evidence>
<feature type="compositionally biased region" description="Low complexity" evidence="4">
    <location>
        <begin position="578"/>
        <end position="587"/>
    </location>
</feature>
<evidence type="ECO:0000256" key="3">
    <source>
        <dbReference type="PROSITE-ProRule" id="PRU00023"/>
    </source>
</evidence>
<dbReference type="EMBL" id="BLXT01004995">
    <property type="protein sequence ID" value="GFO18898.1"/>
    <property type="molecule type" value="Genomic_DNA"/>
</dbReference>
<dbReference type="Proteomes" id="UP000735302">
    <property type="component" value="Unassembled WGS sequence"/>
</dbReference>
<dbReference type="SMART" id="SM00248">
    <property type="entry name" value="ANK"/>
    <property type="match status" value="11"/>
</dbReference>
<feature type="compositionally biased region" description="Basic residues" evidence="4">
    <location>
        <begin position="562"/>
        <end position="577"/>
    </location>
</feature>
<dbReference type="InterPro" id="IPR036770">
    <property type="entry name" value="Ankyrin_rpt-contain_sf"/>
</dbReference>